<accession>A0A4R5F4K5</accession>
<evidence type="ECO:0000313" key="3">
    <source>
        <dbReference type="Proteomes" id="UP000294814"/>
    </source>
</evidence>
<dbReference type="EMBL" id="SMLG01000011">
    <property type="protein sequence ID" value="TDE42496.1"/>
    <property type="molecule type" value="Genomic_DNA"/>
</dbReference>
<sequence>MKSTFILLFLLNFCLNCSAQNFRLLITGSNSLETKTIDSLKYNTEHKNTKSISEEINKLSKKLSEIGYIDNTTLEFTKKKDSSYVANFILGKKIKSIHIYIGTNNLFNDPADPDIKKDTLALPYIEIDSFLKQTVQKLEQNGFALAKLKLINLKRVDTEIYADLKLESDEKRTLNSITINYAENNRSNKFPSGHLAQINRKYKNSIFNQKIVGEIYNDFEKFEFISQVKYPEILLTKDTTKVYVYLEKKKSNTFDGFIGFSNNENKKTTLNGYLDVRLENILGSGEQLSVYWKSDGKDQKTFNSSIELPYLLKTPIGLKAQIQLFRQDSTFQNTKTAIDLSYFTNYNTRFYLGYQTTESSDIQNSSDTSISDFSNSFLTSSFNYTKLDLANFTFPIKSIFSIAAGTGKREINNQSENTTKSNQFFLNIQATHNFNLNKKNIININSQNYYLQSNKYIINELFRFGGFNSIRGFTENSLQAYFMTSILTEYRHILSPNLYIHSILDYCIYKNKSGIEQTDNTKKLLGLGLGLGLQTKNGLLRLAIANGSTQNQQIEIYNTIIHICYNVKF</sequence>
<dbReference type="Proteomes" id="UP000294814">
    <property type="component" value="Unassembled WGS sequence"/>
</dbReference>
<evidence type="ECO:0000256" key="1">
    <source>
        <dbReference type="SAM" id="SignalP"/>
    </source>
</evidence>
<proteinExistence type="predicted"/>
<dbReference type="Gene3D" id="2.40.160.50">
    <property type="entry name" value="membrane protein fhac: a member of the omp85/tpsb transporter family"/>
    <property type="match status" value="1"/>
</dbReference>
<protein>
    <recommendedName>
        <fullName evidence="4">Outer membrane protein assembly factor BamA</fullName>
    </recommendedName>
</protein>
<dbReference type="AlphaFoldDB" id="A0A4R5F4K5"/>
<reference evidence="2 3" key="1">
    <citation type="submission" date="2019-03" db="EMBL/GenBank/DDBJ databases">
        <title>Novel species of Flavobacterium.</title>
        <authorList>
            <person name="Liu Q."/>
            <person name="Xin Y.-H."/>
        </authorList>
    </citation>
    <scope>NUCLEOTIDE SEQUENCE [LARGE SCALE GENOMIC DNA]</scope>
    <source>
        <strain evidence="2 3">LB3P52</strain>
    </source>
</reference>
<feature type="signal peptide" evidence="1">
    <location>
        <begin position="1"/>
        <end position="19"/>
    </location>
</feature>
<comment type="caution">
    <text evidence="2">The sequence shown here is derived from an EMBL/GenBank/DDBJ whole genome shotgun (WGS) entry which is preliminary data.</text>
</comment>
<organism evidence="2 3">
    <name type="scientific">Flavobacterium rhamnosiphilum</name>
    <dbReference type="NCBI Taxonomy" id="2541724"/>
    <lineage>
        <taxon>Bacteria</taxon>
        <taxon>Pseudomonadati</taxon>
        <taxon>Bacteroidota</taxon>
        <taxon>Flavobacteriia</taxon>
        <taxon>Flavobacteriales</taxon>
        <taxon>Flavobacteriaceae</taxon>
        <taxon>Flavobacterium</taxon>
    </lineage>
</organism>
<evidence type="ECO:0000313" key="2">
    <source>
        <dbReference type="EMBL" id="TDE42496.1"/>
    </source>
</evidence>
<name>A0A4R5F4K5_9FLAO</name>
<keyword evidence="1" id="KW-0732">Signal</keyword>
<feature type="chain" id="PRO_5020497129" description="Outer membrane protein assembly factor BamA" evidence="1">
    <location>
        <begin position="20"/>
        <end position="569"/>
    </location>
</feature>
<dbReference type="OrthoDB" id="9811416at2"/>
<gene>
    <name evidence="2" type="ORF">E0I26_13555</name>
</gene>
<evidence type="ECO:0008006" key="4">
    <source>
        <dbReference type="Google" id="ProtNLM"/>
    </source>
</evidence>
<keyword evidence="3" id="KW-1185">Reference proteome</keyword>